<evidence type="ECO:0000256" key="2">
    <source>
        <dbReference type="SAM" id="Phobius"/>
    </source>
</evidence>
<keyword evidence="2" id="KW-1133">Transmembrane helix</keyword>
<evidence type="ECO:0000313" key="4">
    <source>
        <dbReference type="Proteomes" id="UP001589862"/>
    </source>
</evidence>
<proteinExistence type="predicted"/>
<evidence type="ECO:0000256" key="1">
    <source>
        <dbReference type="SAM" id="MobiDB-lite"/>
    </source>
</evidence>
<feature type="transmembrane region" description="Helical" evidence="2">
    <location>
        <begin position="88"/>
        <end position="110"/>
    </location>
</feature>
<keyword evidence="4" id="KW-1185">Reference proteome</keyword>
<dbReference type="Proteomes" id="UP001589862">
    <property type="component" value="Unassembled WGS sequence"/>
</dbReference>
<sequence length="303" mass="33330">MSEQGTRNRLYGSSSHLGLFDLLKVIVRLGPKQLRDELRLAQQQMKTKGVEVGIGAALAVAGLVFLSLMVIALVVLVVVLFAKIMPMWAAALVTAGIFLVLAALLALFGVGKIKAAMPLMPEDAIRGLQYDAAVMKEGRAFNARDFDRERRRAAKEREQQRRREAQQKQASGPRMPAPSYHELLRRTTARRNHLAQLRDDALRKVGIDPKMPNKGGKYSVPVADTPAEANVDPTQRPSVRTPGLVNTSVHTTRYPETAVSSTGEITDPVEKAKYIARERWQDLAVAGVSSAAFAVLVRKIFKN</sequence>
<dbReference type="InterPro" id="IPR009937">
    <property type="entry name" value="Phage_holin_3_6"/>
</dbReference>
<dbReference type="Pfam" id="PF07332">
    <property type="entry name" value="Phage_holin_3_6"/>
    <property type="match status" value="1"/>
</dbReference>
<comment type="caution">
    <text evidence="3">The sequence shown here is derived from an EMBL/GenBank/DDBJ whole genome shotgun (WGS) entry which is preliminary data.</text>
</comment>
<feature type="region of interest" description="Disordered" evidence="1">
    <location>
        <begin position="145"/>
        <end position="178"/>
    </location>
</feature>
<feature type="compositionally biased region" description="Basic and acidic residues" evidence="1">
    <location>
        <begin position="145"/>
        <end position="166"/>
    </location>
</feature>
<name>A0ABV6P8R2_9MICC</name>
<protein>
    <submittedName>
        <fullName evidence="3">Phage holin family protein</fullName>
    </submittedName>
</protein>
<dbReference type="EMBL" id="JBHLUB010000004">
    <property type="protein sequence ID" value="MFC0581520.1"/>
    <property type="molecule type" value="Genomic_DNA"/>
</dbReference>
<accession>A0ABV6P8R2</accession>
<reference evidence="3 4" key="1">
    <citation type="submission" date="2024-09" db="EMBL/GenBank/DDBJ databases">
        <authorList>
            <person name="Sun Q."/>
            <person name="Mori K."/>
        </authorList>
    </citation>
    <scope>NUCLEOTIDE SEQUENCE [LARGE SCALE GENOMIC DNA]</scope>
    <source>
        <strain evidence="3 4">NCAIM B.02604</strain>
    </source>
</reference>
<dbReference type="RefSeq" id="WP_377458203.1">
    <property type="nucleotide sequence ID" value="NZ_JBHLUB010000004.1"/>
</dbReference>
<organism evidence="3 4">
    <name type="scientific">Micrococcoides hystricis</name>
    <dbReference type="NCBI Taxonomy" id="1572761"/>
    <lineage>
        <taxon>Bacteria</taxon>
        <taxon>Bacillati</taxon>
        <taxon>Actinomycetota</taxon>
        <taxon>Actinomycetes</taxon>
        <taxon>Micrococcales</taxon>
        <taxon>Micrococcaceae</taxon>
        <taxon>Micrococcoides</taxon>
    </lineage>
</organism>
<keyword evidence="2" id="KW-0812">Transmembrane</keyword>
<keyword evidence="2" id="KW-0472">Membrane</keyword>
<gene>
    <name evidence="3" type="ORF">ACFFFR_03820</name>
</gene>
<feature type="transmembrane region" description="Helical" evidence="2">
    <location>
        <begin position="52"/>
        <end position="82"/>
    </location>
</feature>
<evidence type="ECO:0000313" key="3">
    <source>
        <dbReference type="EMBL" id="MFC0581520.1"/>
    </source>
</evidence>